<dbReference type="NCBIfam" id="NF004790">
    <property type="entry name" value="PRK06136.1"/>
    <property type="match status" value="1"/>
</dbReference>
<dbReference type="Pfam" id="PF13241">
    <property type="entry name" value="NAD_binding_7"/>
    <property type="match status" value="1"/>
</dbReference>
<dbReference type="UniPathway" id="UPA00148">
    <property type="reaction ID" value="UER00211"/>
</dbReference>
<sequence length="471" mass="50087">MKLFPLFADLNQRLVLVVGGGAVAARKAQALLEAGAFVRVGAPELNAELSAMVRDGKVAHLAGRFHDGWLDDAWLVVAATDDAQVNAQVAAAAGARRILANVVDDPALSSFQVPSIVDRSPLIVAISSSGVAPVLARRLRERIESMFDHALGPLAELAARYRTRIRERLPDLGARRRFYDRLLDGPVAALLRQARPEQAAQALETALAQPQQTPAGSVVLVGAGPGDPGLLTLKALRALNEADVILYDRLVGDGILSLARRDAERIDVGKRPGEDHAATQARIHALMVEQARHGRRVVRLKGGDAFIFGRGGEELQHLRAHGVPYEVVPGVTAALACAAHAGIPLTHRDHAQSLHLITAHCRDDAAAPDWAALAAGNQTLAFYMGVGQLEPLSRGLREHGRPADTPFALVENGSRPEQRVLTGRLEDLAELARAHAIHAPALLIVGSVAALANELHWFGEHIDGMAAATAG</sequence>
<evidence type="ECO:0000256" key="1">
    <source>
        <dbReference type="ARBA" id="ARBA00005010"/>
    </source>
</evidence>
<dbReference type="NCBIfam" id="TIGR01469">
    <property type="entry name" value="cobA_cysG_Cterm"/>
    <property type="match status" value="1"/>
</dbReference>
<dbReference type="PANTHER" id="PTHR45790:SF1">
    <property type="entry name" value="SIROHEME SYNTHASE"/>
    <property type="match status" value="1"/>
</dbReference>
<dbReference type="EC" id="4.99.1.4" evidence="15"/>
<feature type="binding site" evidence="15">
    <location>
        <position position="225"/>
    </location>
    <ligand>
        <name>S-adenosyl-L-methionine</name>
        <dbReference type="ChEBI" id="CHEBI:59789"/>
    </ligand>
</feature>
<feature type="binding site" evidence="15">
    <location>
        <begin position="43"/>
        <end position="44"/>
    </location>
    <ligand>
        <name>NAD(+)</name>
        <dbReference type="ChEBI" id="CHEBI:57540"/>
    </ligand>
</feature>
<dbReference type="InterPro" id="IPR012409">
    <property type="entry name" value="Sirohaem_synth"/>
</dbReference>
<evidence type="ECO:0000256" key="3">
    <source>
        <dbReference type="ARBA" id="ARBA00022573"/>
    </source>
</evidence>
<dbReference type="CDD" id="cd11642">
    <property type="entry name" value="SUMT"/>
    <property type="match status" value="1"/>
</dbReference>
<keyword evidence="9 15" id="KW-0456">Lyase</keyword>
<dbReference type="InterPro" id="IPR019478">
    <property type="entry name" value="Sirohaem_synthase_dimer_dom"/>
</dbReference>
<dbReference type="Pfam" id="PF00590">
    <property type="entry name" value="TP_methylase"/>
    <property type="match status" value="1"/>
</dbReference>
<dbReference type="GO" id="GO:0009236">
    <property type="term" value="P:cobalamin biosynthetic process"/>
    <property type="evidence" value="ECO:0007669"/>
    <property type="project" value="UniProtKB-UniRule"/>
</dbReference>
<dbReference type="FunFam" id="3.40.1010.10:FF:000001">
    <property type="entry name" value="Siroheme synthase"/>
    <property type="match status" value="1"/>
</dbReference>
<dbReference type="InterPro" id="IPR000878">
    <property type="entry name" value="4pyrrol_Mease"/>
</dbReference>
<feature type="binding site" evidence="15">
    <location>
        <position position="384"/>
    </location>
    <ligand>
        <name>S-adenosyl-L-methionine</name>
        <dbReference type="ChEBI" id="CHEBI:59789"/>
    </ligand>
</feature>
<dbReference type="OrthoDB" id="9815856at2"/>
<evidence type="ECO:0000256" key="11">
    <source>
        <dbReference type="ARBA" id="ARBA00023268"/>
    </source>
</evidence>
<evidence type="ECO:0000256" key="6">
    <source>
        <dbReference type="ARBA" id="ARBA00022691"/>
    </source>
</evidence>
<dbReference type="EMBL" id="NEVS01000001">
    <property type="protein sequence ID" value="OZI67078.1"/>
    <property type="molecule type" value="Genomic_DNA"/>
</dbReference>
<comment type="catalytic activity">
    <reaction evidence="15">
        <text>siroheme + 2 H(+) = sirohydrochlorin + Fe(2+)</text>
        <dbReference type="Rhea" id="RHEA:24360"/>
        <dbReference type="ChEBI" id="CHEBI:15378"/>
        <dbReference type="ChEBI" id="CHEBI:29033"/>
        <dbReference type="ChEBI" id="CHEBI:58351"/>
        <dbReference type="ChEBI" id="CHEBI:60052"/>
        <dbReference type="EC" id="4.99.1.4"/>
    </reaction>
</comment>
<comment type="pathway">
    <text evidence="15">Porphyrin-containing compound metabolism; siroheme biosynthesis; siroheme from sirohydrochlorin: step 1/1.</text>
</comment>
<comment type="caution">
    <text evidence="21">The sequence shown here is derived from an EMBL/GenBank/DDBJ whole genome shotgun (WGS) entry which is preliminary data.</text>
</comment>
<dbReference type="EC" id="1.3.1.76" evidence="15"/>
<feature type="domain" description="Tetrapyrrole methylase" evidence="18">
    <location>
        <begin position="218"/>
        <end position="429"/>
    </location>
</feature>
<dbReference type="PROSITE" id="PS00839">
    <property type="entry name" value="SUMT_1"/>
    <property type="match status" value="1"/>
</dbReference>
<keyword evidence="3 15" id="KW-0169">Cobalamin biosynthesis</keyword>
<proteinExistence type="inferred from homology"/>
<dbReference type="InterPro" id="IPR006367">
    <property type="entry name" value="Sirohaem_synthase_N"/>
</dbReference>
<evidence type="ECO:0000256" key="9">
    <source>
        <dbReference type="ARBA" id="ARBA00023239"/>
    </source>
</evidence>
<comment type="pathway">
    <text evidence="14 15">Cofactor biosynthesis; adenosylcobalamin biosynthesis; precorrin-2 from uroporphyrinogen III: step 1/1.</text>
</comment>
<dbReference type="UniPathway" id="UPA00262">
    <property type="reaction ID" value="UER00211"/>
</dbReference>
<reference evidence="22" key="1">
    <citation type="submission" date="2017-05" db="EMBL/GenBank/DDBJ databases">
        <title>Complete and WGS of Bordetella genogroups.</title>
        <authorList>
            <person name="Spilker T."/>
            <person name="Lipuma J."/>
        </authorList>
    </citation>
    <scope>NUCLEOTIDE SEQUENCE [LARGE SCALE GENOMIC DNA]</scope>
    <source>
        <strain evidence="22">AU8856</strain>
    </source>
</reference>
<keyword evidence="11 15" id="KW-0511">Multifunctional enzyme</keyword>
<dbReference type="Gene3D" id="3.30.950.10">
    <property type="entry name" value="Methyltransferase, Cobalt-precorrin-4 Transmethylase, Domain 2"/>
    <property type="match status" value="1"/>
</dbReference>
<evidence type="ECO:0000256" key="17">
    <source>
        <dbReference type="RuleBase" id="RU003960"/>
    </source>
</evidence>
<dbReference type="PIRSF" id="PIRSF036426">
    <property type="entry name" value="Sirohaem_synth"/>
    <property type="match status" value="1"/>
</dbReference>
<dbReference type="InterPro" id="IPR037115">
    <property type="entry name" value="Sirohaem_synt_dimer_dom_sf"/>
</dbReference>
<evidence type="ECO:0000259" key="20">
    <source>
        <dbReference type="Pfam" id="PF14824"/>
    </source>
</evidence>
<keyword evidence="15" id="KW-0597">Phosphoprotein</keyword>
<dbReference type="PANTHER" id="PTHR45790">
    <property type="entry name" value="SIROHEME SYNTHASE-RELATED"/>
    <property type="match status" value="1"/>
</dbReference>
<comment type="pathway">
    <text evidence="12 15">Porphyrin-containing compound metabolism; siroheme biosynthesis; precorrin-2 from uroporphyrinogen III: step 1/1.</text>
</comment>
<comment type="pathway">
    <text evidence="1 15">Porphyrin-containing compound metabolism; siroheme biosynthesis; sirohydrochlorin from precorrin-2: step 1/1.</text>
</comment>
<evidence type="ECO:0000313" key="21">
    <source>
        <dbReference type="EMBL" id="OZI67078.1"/>
    </source>
</evidence>
<evidence type="ECO:0000256" key="8">
    <source>
        <dbReference type="ARBA" id="ARBA00023027"/>
    </source>
</evidence>
<accession>A0A261UYW7</accession>
<dbReference type="GO" id="GO:0004851">
    <property type="term" value="F:uroporphyrin-III C-methyltransferase activity"/>
    <property type="evidence" value="ECO:0007669"/>
    <property type="project" value="UniProtKB-UniRule"/>
</dbReference>
<evidence type="ECO:0000313" key="22">
    <source>
        <dbReference type="Proteomes" id="UP000215767"/>
    </source>
</evidence>
<dbReference type="GO" id="GO:0043115">
    <property type="term" value="F:precorrin-2 dehydrogenase activity"/>
    <property type="evidence" value="ECO:0007669"/>
    <property type="project" value="UniProtKB-UniRule"/>
</dbReference>
<dbReference type="RefSeq" id="WP_094840272.1">
    <property type="nucleotide sequence ID" value="NZ_NEVS01000001.1"/>
</dbReference>
<evidence type="ECO:0000256" key="4">
    <source>
        <dbReference type="ARBA" id="ARBA00022603"/>
    </source>
</evidence>
<keyword evidence="10 15" id="KW-0627">Porphyrin biosynthesis</keyword>
<evidence type="ECO:0000259" key="19">
    <source>
        <dbReference type="Pfam" id="PF10414"/>
    </source>
</evidence>
<dbReference type="GO" id="GO:0032259">
    <property type="term" value="P:methylation"/>
    <property type="evidence" value="ECO:0007669"/>
    <property type="project" value="UniProtKB-KW"/>
</dbReference>
<comment type="catalytic activity">
    <reaction evidence="13 15">
        <text>precorrin-2 + NAD(+) = sirohydrochlorin + NADH + 2 H(+)</text>
        <dbReference type="Rhea" id="RHEA:15613"/>
        <dbReference type="ChEBI" id="CHEBI:15378"/>
        <dbReference type="ChEBI" id="CHEBI:57540"/>
        <dbReference type="ChEBI" id="CHEBI:57945"/>
        <dbReference type="ChEBI" id="CHEBI:58351"/>
        <dbReference type="ChEBI" id="CHEBI:58827"/>
        <dbReference type="EC" id="1.3.1.76"/>
    </reaction>
</comment>
<evidence type="ECO:0000256" key="12">
    <source>
        <dbReference type="ARBA" id="ARBA00025705"/>
    </source>
</evidence>
<feature type="region of interest" description="Uroporphyrinogen-III C-methyltransferase" evidence="15">
    <location>
        <begin position="216"/>
        <end position="471"/>
    </location>
</feature>
<organism evidence="21 22">
    <name type="scientific">Bordetella genomosp. 11</name>
    <dbReference type="NCBI Taxonomy" id="1416808"/>
    <lineage>
        <taxon>Bacteria</taxon>
        <taxon>Pseudomonadati</taxon>
        <taxon>Pseudomonadota</taxon>
        <taxon>Betaproteobacteria</taxon>
        <taxon>Burkholderiales</taxon>
        <taxon>Alcaligenaceae</taxon>
        <taxon>Bordetella</taxon>
    </lineage>
</organism>
<comment type="catalytic activity">
    <reaction evidence="15">
        <text>uroporphyrinogen III + 2 S-adenosyl-L-methionine = precorrin-2 + 2 S-adenosyl-L-homocysteine + H(+)</text>
        <dbReference type="Rhea" id="RHEA:32459"/>
        <dbReference type="ChEBI" id="CHEBI:15378"/>
        <dbReference type="ChEBI" id="CHEBI:57308"/>
        <dbReference type="ChEBI" id="CHEBI:57856"/>
        <dbReference type="ChEBI" id="CHEBI:58827"/>
        <dbReference type="ChEBI" id="CHEBI:59789"/>
        <dbReference type="EC" id="2.1.1.107"/>
    </reaction>
</comment>
<evidence type="ECO:0000256" key="14">
    <source>
        <dbReference type="ARBA" id="ARBA00060548"/>
    </source>
</evidence>
<feature type="domain" description="Sirohaem synthase dimerisation" evidence="19">
    <location>
        <begin position="150"/>
        <end position="207"/>
    </location>
</feature>
<feature type="binding site" evidence="15">
    <location>
        <begin position="22"/>
        <end position="23"/>
    </location>
    <ligand>
        <name>NAD(+)</name>
        <dbReference type="ChEBI" id="CHEBI:57540"/>
    </ligand>
</feature>
<dbReference type="InterPro" id="IPR006366">
    <property type="entry name" value="CobA/CysG_C"/>
</dbReference>
<keyword evidence="22" id="KW-1185">Reference proteome</keyword>
<keyword evidence="6 15" id="KW-0949">S-adenosyl-L-methionine</keyword>
<evidence type="ECO:0000256" key="5">
    <source>
        <dbReference type="ARBA" id="ARBA00022679"/>
    </source>
</evidence>
<dbReference type="InterPro" id="IPR014777">
    <property type="entry name" value="4pyrrole_Mease_sub1"/>
</dbReference>
<dbReference type="GO" id="GO:0019354">
    <property type="term" value="P:siroheme biosynthetic process"/>
    <property type="evidence" value="ECO:0007669"/>
    <property type="project" value="UniProtKB-UniRule"/>
</dbReference>
<dbReference type="NCBIfam" id="NF007922">
    <property type="entry name" value="PRK10637.1"/>
    <property type="match status" value="1"/>
</dbReference>
<dbReference type="PROSITE" id="PS00840">
    <property type="entry name" value="SUMT_2"/>
    <property type="match status" value="1"/>
</dbReference>
<dbReference type="EC" id="2.1.1.107" evidence="15"/>
<feature type="binding site" evidence="15">
    <location>
        <position position="307"/>
    </location>
    <ligand>
        <name>S-adenosyl-L-methionine</name>
        <dbReference type="ChEBI" id="CHEBI:59789"/>
    </ligand>
</feature>
<keyword evidence="7 15" id="KW-0560">Oxidoreductase</keyword>
<evidence type="ECO:0000256" key="13">
    <source>
        <dbReference type="ARBA" id="ARBA00047561"/>
    </source>
</evidence>
<keyword evidence="8 15" id="KW-0520">NAD</keyword>
<feature type="modified residue" description="Phosphoserine" evidence="15">
    <location>
        <position position="128"/>
    </location>
</feature>
<dbReference type="InterPro" id="IPR028281">
    <property type="entry name" value="Sirohaem_synthase_central"/>
</dbReference>
<dbReference type="Gene3D" id="1.10.8.210">
    <property type="entry name" value="Sirohaem synthase, dimerisation domain"/>
    <property type="match status" value="1"/>
</dbReference>
<evidence type="ECO:0000256" key="15">
    <source>
        <dbReference type="HAMAP-Rule" id="MF_01646"/>
    </source>
</evidence>
<feature type="active site" description="Proton acceptor" evidence="15 16">
    <location>
        <position position="248"/>
    </location>
</feature>
<evidence type="ECO:0000256" key="16">
    <source>
        <dbReference type="PIRSR" id="PIRSR036426-1"/>
    </source>
</evidence>
<dbReference type="InterPro" id="IPR036291">
    <property type="entry name" value="NAD(P)-bd_dom_sf"/>
</dbReference>
<dbReference type="FunFam" id="3.30.950.10:FF:000001">
    <property type="entry name" value="Siroheme synthase"/>
    <property type="match status" value="1"/>
</dbReference>
<feature type="binding site" evidence="15">
    <location>
        <position position="413"/>
    </location>
    <ligand>
        <name>S-adenosyl-L-methionine</name>
        <dbReference type="ChEBI" id="CHEBI:59789"/>
    </ligand>
</feature>
<dbReference type="SUPFAM" id="SSF51735">
    <property type="entry name" value="NAD(P)-binding Rossmann-fold domains"/>
    <property type="match status" value="1"/>
</dbReference>
<dbReference type="SUPFAM" id="SSF53790">
    <property type="entry name" value="Tetrapyrrole methylase"/>
    <property type="match status" value="1"/>
</dbReference>
<evidence type="ECO:0000256" key="10">
    <source>
        <dbReference type="ARBA" id="ARBA00023244"/>
    </source>
</evidence>
<dbReference type="Gene3D" id="3.40.50.720">
    <property type="entry name" value="NAD(P)-binding Rossmann-like Domain"/>
    <property type="match status" value="1"/>
</dbReference>
<evidence type="ECO:0000259" key="18">
    <source>
        <dbReference type="Pfam" id="PF00590"/>
    </source>
</evidence>
<dbReference type="NCBIfam" id="TIGR01470">
    <property type="entry name" value="cysG_Nterm"/>
    <property type="match status" value="1"/>
</dbReference>
<comment type="function">
    <text evidence="15">Multifunctional enzyme that catalyzes the SAM-dependent methylations of uroporphyrinogen III at position C-2 and C-7 to form precorrin-2 via precorrin-1. Then it catalyzes the NAD-dependent ring dehydrogenation of precorrin-2 to yield sirohydrochlorin. Finally, it catalyzes the ferrochelation of sirohydrochlorin to yield siroheme.</text>
</comment>
<dbReference type="Proteomes" id="UP000215767">
    <property type="component" value="Unassembled WGS sequence"/>
</dbReference>
<dbReference type="GO" id="GO:0051287">
    <property type="term" value="F:NAD binding"/>
    <property type="evidence" value="ECO:0007669"/>
    <property type="project" value="InterPro"/>
</dbReference>
<feature type="binding site" evidence="15">
    <location>
        <begin position="302"/>
        <end position="304"/>
    </location>
    <ligand>
        <name>S-adenosyl-L-methionine</name>
        <dbReference type="ChEBI" id="CHEBI:59789"/>
    </ligand>
</feature>
<dbReference type="InterPro" id="IPR014776">
    <property type="entry name" value="4pyrrole_Mease_sub2"/>
</dbReference>
<protein>
    <recommendedName>
        <fullName evidence="15">Siroheme synthase</fullName>
    </recommendedName>
    <domain>
        <recommendedName>
            <fullName evidence="15">Uroporphyrinogen-III C-methyltransferase</fullName>
            <shortName evidence="15">Urogen III methylase</shortName>
            <ecNumber evidence="15">2.1.1.107</ecNumber>
        </recommendedName>
        <alternativeName>
            <fullName evidence="15">SUMT</fullName>
        </alternativeName>
        <alternativeName>
            <fullName evidence="15">Uroporphyrinogen III methylase</fullName>
            <shortName evidence="15">UROM</shortName>
        </alternativeName>
    </domain>
    <domain>
        <recommendedName>
            <fullName evidence="15">Precorrin-2 dehydrogenase</fullName>
            <ecNumber evidence="15">1.3.1.76</ecNumber>
        </recommendedName>
    </domain>
    <domain>
        <recommendedName>
            <fullName evidence="15">Sirohydrochlorin ferrochelatase</fullName>
            <ecNumber evidence="15">4.99.1.4</ecNumber>
        </recommendedName>
    </domain>
</protein>
<comment type="similarity">
    <text evidence="2 17">Belongs to the precorrin methyltransferase family.</text>
</comment>
<gene>
    <name evidence="15" type="primary">cysG</name>
    <name evidence="21" type="ORF">CAL28_05135</name>
</gene>
<keyword evidence="5 15" id="KW-0808">Transferase</keyword>
<keyword evidence="4 15" id="KW-0489">Methyltransferase</keyword>
<dbReference type="InterPro" id="IPR003043">
    <property type="entry name" value="Uropor_MeTrfase_CS"/>
</dbReference>
<comment type="similarity">
    <text evidence="15">In the N-terminal section; belongs to the precorrin-2 dehydrogenase / sirohydrochlorin ferrochelatase family.</text>
</comment>
<dbReference type="Gene3D" id="3.30.160.110">
    <property type="entry name" value="Siroheme synthase, domain 2"/>
    <property type="match status" value="1"/>
</dbReference>
<evidence type="ECO:0000256" key="2">
    <source>
        <dbReference type="ARBA" id="ARBA00005879"/>
    </source>
</evidence>
<feature type="binding site" evidence="15">
    <location>
        <begin position="332"/>
        <end position="333"/>
    </location>
    <ligand>
        <name>S-adenosyl-L-methionine</name>
        <dbReference type="ChEBI" id="CHEBI:59789"/>
    </ligand>
</feature>
<dbReference type="SUPFAM" id="SSF75615">
    <property type="entry name" value="Siroheme synthase middle domains-like"/>
    <property type="match status" value="1"/>
</dbReference>
<dbReference type="AlphaFoldDB" id="A0A261UYW7"/>
<dbReference type="InterPro" id="IPR050161">
    <property type="entry name" value="Siro_Cobalamin_biosynth"/>
</dbReference>
<comment type="similarity">
    <text evidence="15">In the C-terminal section; belongs to the precorrin methyltransferase family.</text>
</comment>
<dbReference type="Pfam" id="PF14824">
    <property type="entry name" value="Sirohm_synth_M"/>
    <property type="match status" value="1"/>
</dbReference>
<evidence type="ECO:0000256" key="7">
    <source>
        <dbReference type="ARBA" id="ARBA00023002"/>
    </source>
</evidence>
<dbReference type="GO" id="GO:0051266">
    <property type="term" value="F:sirohydrochlorin ferrochelatase activity"/>
    <property type="evidence" value="ECO:0007669"/>
    <property type="project" value="UniProtKB-EC"/>
</dbReference>
<feature type="active site" description="Proton donor" evidence="15 16">
    <location>
        <position position="270"/>
    </location>
</feature>
<dbReference type="HAMAP" id="MF_01646">
    <property type="entry name" value="Siroheme_synth"/>
    <property type="match status" value="1"/>
</dbReference>
<dbReference type="Pfam" id="PF10414">
    <property type="entry name" value="CysG_dimeriser"/>
    <property type="match status" value="1"/>
</dbReference>
<feature type="domain" description="Siroheme synthase central" evidence="20">
    <location>
        <begin position="120"/>
        <end position="146"/>
    </location>
</feature>
<comment type="pathway">
    <text evidence="15">Cofactor biosynthesis; adenosylcobalamin biosynthesis; sirohydrochlorin from precorrin-2: step 1/1.</text>
</comment>
<dbReference type="InterPro" id="IPR035996">
    <property type="entry name" value="4pyrrol_Methylase_sf"/>
</dbReference>
<feature type="region of interest" description="Precorrin-2 dehydrogenase / sirohydrochlorin ferrochelatase" evidence="15">
    <location>
        <begin position="1"/>
        <end position="203"/>
    </location>
</feature>
<name>A0A261UYW7_9BORD</name>
<dbReference type="Gene3D" id="3.40.1010.10">
    <property type="entry name" value="Cobalt-precorrin-4 Transmethylase, Domain 1"/>
    <property type="match status" value="1"/>
</dbReference>